<sequence length="112" mass="13013">MKSVIVLFFVIVAVSGEALEVKEARNVELSCDKMDGCFVSCNLLFWPSYMRDANHLKYQEKHNQCIQSASGKTCERNQQIKDCFIKDEPDVDVLEDEELAEYTIYWHENIEV</sequence>
<organism evidence="2">
    <name type="scientific">Simulium nigrimanum</name>
    <name type="common">Black fly</name>
    <dbReference type="NCBI Taxonomy" id="683695"/>
    <lineage>
        <taxon>Eukaryota</taxon>
        <taxon>Metazoa</taxon>
        <taxon>Ecdysozoa</taxon>
        <taxon>Arthropoda</taxon>
        <taxon>Hexapoda</taxon>
        <taxon>Insecta</taxon>
        <taxon>Pterygota</taxon>
        <taxon>Neoptera</taxon>
        <taxon>Endopterygota</taxon>
        <taxon>Diptera</taxon>
        <taxon>Nematocera</taxon>
        <taxon>Chironomoidea</taxon>
        <taxon>Simuliidae</taxon>
        <taxon>Simulium</taxon>
    </lineage>
</organism>
<accession>D1FQ57</accession>
<feature type="chain" id="PRO_5003022450" evidence="1">
    <location>
        <begin position="19"/>
        <end position="112"/>
    </location>
</feature>
<keyword evidence="1" id="KW-0732">Signal</keyword>
<evidence type="ECO:0000256" key="1">
    <source>
        <dbReference type="SAM" id="SignalP"/>
    </source>
</evidence>
<reference evidence="2" key="1">
    <citation type="submission" date="2009-10" db="EMBL/GenBank/DDBJ databases">
        <title>An Insight into the Sialotranscriptome of Simulium nigrimanum, a Black Fly Associated with Fogo Selvagem in South America.</title>
        <authorList>
            <person name="Ribeiro J.M.C."/>
            <person name="Valenzuela J.G."/>
            <person name="Pham V.M."/>
            <person name="Kleeman L."/>
            <person name="Barbian K.D."/>
            <person name="Favreau A.J."/>
            <person name="Eaton D.P."/>
            <person name="Aoki V."/>
            <person name="Hans-Filho G."/>
            <person name="Rivitti E.A."/>
            <person name="Diaz L.A."/>
        </authorList>
    </citation>
    <scope>NUCLEOTIDE SEQUENCE</scope>
    <source>
        <tissue evidence="2">Salivary glands</tissue>
    </source>
</reference>
<feature type="signal peptide" evidence="1">
    <location>
        <begin position="1"/>
        <end position="18"/>
    </location>
</feature>
<protein>
    <submittedName>
        <fullName evidence="2">SV short D7 protein 3</fullName>
    </submittedName>
</protein>
<evidence type="ECO:0000313" key="2">
    <source>
        <dbReference type="EMBL" id="ACZ28312.1"/>
    </source>
</evidence>
<name>D1FQ57_SIMNI</name>
<proteinExistence type="evidence at transcript level"/>
<dbReference type="AlphaFoldDB" id="D1FQ57"/>
<dbReference type="EMBL" id="EZ419957">
    <property type="protein sequence ID" value="ACZ28312.1"/>
    <property type="molecule type" value="mRNA"/>
</dbReference>